<dbReference type="InterPro" id="IPR044822">
    <property type="entry name" value="Myb_DNA-bind_4"/>
</dbReference>
<dbReference type="Pfam" id="PF00078">
    <property type="entry name" value="RVT_1"/>
    <property type="match status" value="1"/>
</dbReference>
<dbReference type="PROSITE" id="PS50878">
    <property type="entry name" value="RT_POL"/>
    <property type="match status" value="1"/>
</dbReference>
<evidence type="ECO:0000259" key="3">
    <source>
        <dbReference type="PROSITE" id="PS50878"/>
    </source>
</evidence>
<dbReference type="OrthoDB" id="10065625at2759"/>
<dbReference type="InterPro" id="IPR001005">
    <property type="entry name" value="SANT/Myb"/>
</dbReference>
<accession>A0A9N9X253</accession>
<dbReference type="Proteomes" id="UP001153737">
    <property type="component" value="Chromosome 16"/>
</dbReference>
<feature type="domain" description="Reverse transcriptase" evidence="3">
    <location>
        <begin position="133"/>
        <end position="390"/>
    </location>
</feature>
<feature type="domain" description="Myb-like" evidence="2">
    <location>
        <begin position="16"/>
        <end position="82"/>
    </location>
</feature>
<feature type="coiled-coil region" evidence="1">
    <location>
        <begin position="442"/>
        <end position="469"/>
    </location>
</feature>
<dbReference type="Pfam" id="PF13837">
    <property type="entry name" value="Myb_DNA-bind_4"/>
    <property type="match status" value="1"/>
</dbReference>
<evidence type="ECO:0000259" key="2">
    <source>
        <dbReference type="PROSITE" id="PS50090"/>
    </source>
</evidence>
<protein>
    <recommendedName>
        <fullName evidence="6">Reverse transcriptase domain-containing protein</fullName>
    </recommendedName>
</protein>
<dbReference type="InterPro" id="IPR043502">
    <property type="entry name" value="DNA/RNA_pol_sf"/>
</dbReference>
<proteinExistence type="predicted"/>
<sequence>MMEDLNESENTSVIYITEEHRVEWTNEATRELLKLYDEKCDLLESGIITTQKRLWELVSKDLAKKDFYYNGQQCENKWKTLKRCYRNKIERMRTHGTNKRPCPFQDEIAEILNKRPFESMMRSYSVKRNIRRDANDESSFDISTPRHVLALITASTNGYRPISLLNAVAKIVDEVLLRLISKHVEKLNLVPKEQFGFCKGHSTVSQVARIVHEVKEACNNDKNTVMVMMDLKKAFDTVWHEGLMSKLHKARMQIFIIKIIDACITNRKIRVKVNESISGDFPLEAGVPQGSCLSPLLAQIQIHLDRGIIPYFDESKIRINSAKTEVINSTLSRPLTVKGVEVTDMSPVKYLGVNYSGDNGDMKNVKLIRTEDDDDDRQVLESTEYLVQDVNQLQVVEELSELTKVIGKHNKLNTELLRNSGELHEKLVQYFEGAAERDSQKLELEETRMEQQNEMIKQMKIQNSLLQKLLDKLG</sequence>
<reference evidence="4" key="2">
    <citation type="submission" date="2022-10" db="EMBL/GenBank/DDBJ databases">
        <authorList>
            <consortium name="ENA_rothamsted_submissions"/>
            <consortium name="culmorum"/>
            <person name="King R."/>
        </authorList>
    </citation>
    <scope>NUCLEOTIDE SEQUENCE</scope>
</reference>
<keyword evidence="5" id="KW-1185">Reference proteome</keyword>
<dbReference type="GO" id="GO:0071897">
    <property type="term" value="P:DNA biosynthetic process"/>
    <property type="evidence" value="ECO:0007669"/>
    <property type="project" value="UniProtKB-ARBA"/>
</dbReference>
<dbReference type="SUPFAM" id="SSF56672">
    <property type="entry name" value="DNA/RNA polymerases"/>
    <property type="match status" value="1"/>
</dbReference>
<evidence type="ECO:0000256" key="1">
    <source>
        <dbReference type="SAM" id="Coils"/>
    </source>
</evidence>
<evidence type="ECO:0000313" key="5">
    <source>
        <dbReference type="Proteomes" id="UP001153737"/>
    </source>
</evidence>
<gene>
    <name evidence="4" type="ORF">PHAECO_LOCUS5106</name>
</gene>
<name>A0A9N9X253_PHACE</name>
<dbReference type="PANTHER" id="PTHR19446">
    <property type="entry name" value="REVERSE TRANSCRIPTASES"/>
    <property type="match status" value="1"/>
</dbReference>
<organism evidence="4 5">
    <name type="scientific">Phaedon cochleariae</name>
    <name type="common">Mustard beetle</name>
    <dbReference type="NCBI Taxonomy" id="80249"/>
    <lineage>
        <taxon>Eukaryota</taxon>
        <taxon>Metazoa</taxon>
        <taxon>Ecdysozoa</taxon>
        <taxon>Arthropoda</taxon>
        <taxon>Hexapoda</taxon>
        <taxon>Insecta</taxon>
        <taxon>Pterygota</taxon>
        <taxon>Neoptera</taxon>
        <taxon>Endopterygota</taxon>
        <taxon>Coleoptera</taxon>
        <taxon>Polyphaga</taxon>
        <taxon>Cucujiformia</taxon>
        <taxon>Chrysomeloidea</taxon>
        <taxon>Chrysomelidae</taxon>
        <taxon>Chrysomelinae</taxon>
        <taxon>Chrysomelini</taxon>
        <taxon>Phaedon</taxon>
    </lineage>
</organism>
<keyword evidence="1" id="KW-0175">Coiled coil</keyword>
<evidence type="ECO:0000313" key="4">
    <source>
        <dbReference type="EMBL" id="CAG9817845.1"/>
    </source>
</evidence>
<dbReference type="AlphaFoldDB" id="A0A9N9X253"/>
<dbReference type="EMBL" id="OU896722">
    <property type="protein sequence ID" value="CAG9817845.1"/>
    <property type="molecule type" value="Genomic_DNA"/>
</dbReference>
<evidence type="ECO:0008006" key="6">
    <source>
        <dbReference type="Google" id="ProtNLM"/>
    </source>
</evidence>
<dbReference type="PROSITE" id="PS50090">
    <property type="entry name" value="MYB_LIKE"/>
    <property type="match status" value="1"/>
</dbReference>
<dbReference type="InterPro" id="IPR000477">
    <property type="entry name" value="RT_dom"/>
</dbReference>
<dbReference type="Gene3D" id="1.10.10.60">
    <property type="entry name" value="Homeodomain-like"/>
    <property type="match status" value="1"/>
</dbReference>
<reference evidence="4" key="1">
    <citation type="submission" date="2022-01" db="EMBL/GenBank/DDBJ databases">
        <authorList>
            <person name="King R."/>
        </authorList>
    </citation>
    <scope>NUCLEOTIDE SEQUENCE</scope>
</reference>